<dbReference type="AlphaFoldDB" id="A0A4C1U033"/>
<reference evidence="1 2" key="1">
    <citation type="journal article" date="2019" name="Commun. Biol.">
        <title>The bagworm genome reveals a unique fibroin gene that provides high tensile strength.</title>
        <authorList>
            <person name="Kono N."/>
            <person name="Nakamura H."/>
            <person name="Ohtoshi R."/>
            <person name="Tomita M."/>
            <person name="Numata K."/>
            <person name="Arakawa K."/>
        </authorList>
    </citation>
    <scope>NUCLEOTIDE SEQUENCE [LARGE SCALE GENOMIC DNA]</scope>
</reference>
<accession>A0A4C1U033</accession>
<keyword evidence="2" id="KW-1185">Reference proteome</keyword>
<evidence type="ECO:0000313" key="2">
    <source>
        <dbReference type="Proteomes" id="UP000299102"/>
    </source>
</evidence>
<proteinExistence type="predicted"/>
<name>A0A4C1U033_EUMVA</name>
<evidence type="ECO:0000313" key="1">
    <source>
        <dbReference type="EMBL" id="GBP19701.1"/>
    </source>
</evidence>
<protein>
    <recommendedName>
        <fullName evidence="3">RNA-directed DNA polymerase from mobile element jockey</fullName>
    </recommendedName>
</protein>
<dbReference type="OrthoDB" id="7487383at2759"/>
<evidence type="ECO:0008006" key="3">
    <source>
        <dbReference type="Google" id="ProtNLM"/>
    </source>
</evidence>
<organism evidence="1 2">
    <name type="scientific">Eumeta variegata</name>
    <name type="common">Bagworm moth</name>
    <name type="synonym">Eumeta japonica</name>
    <dbReference type="NCBI Taxonomy" id="151549"/>
    <lineage>
        <taxon>Eukaryota</taxon>
        <taxon>Metazoa</taxon>
        <taxon>Ecdysozoa</taxon>
        <taxon>Arthropoda</taxon>
        <taxon>Hexapoda</taxon>
        <taxon>Insecta</taxon>
        <taxon>Pterygota</taxon>
        <taxon>Neoptera</taxon>
        <taxon>Endopterygota</taxon>
        <taxon>Lepidoptera</taxon>
        <taxon>Glossata</taxon>
        <taxon>Ditrysia</taxon>
        <taxon>Tineoidea</taxon>
        <taxon>Psychidae</taxon>
        <taxon>Oiketicinae</taxon>
        <taxon>Eumeta</taxon>
    </lineage>
</organism>
<dbReference type="EMBL" id="BGZK01000110">
    <property type="protein sequence ID" value="GBP19701.1"/>
    <property type="molecule type" value="Genomic_DNA"/>
</dbReference>
<gene>
    <name evidence="1" type="ORF">EVAR_75673_1</name>
</gene>
<sequence>MTRAKNAALRRAGKYPTYENRTHARILQRKVKARMKEVRNENWSDLMAEISPNHKAYWGLAKALKTAGVVPTPALKRSDSSIAFNNREKAECLADSIEDQCSENPPYDLEHVKGWKEAWKEVLVIGIPKPGKQRDFPASYRPISLLSVLVQNKFCGRAADASWYVKNSILHRDLELSSISKYMKDASERLFDIAIISYGHIIRAASTEFPGSAR</sequence>
<comment type="caution">
    <text evidence="1">The sequence shown here is derived from an EMBL/GenBank/DDBJ whole genome shotgun (WGS) entry which is preliminary data.</text>
</comment>
<dbReference type="Proteomes" id="UP000299102">
    <property type="component" value="Unassembled WGS sequence"/>
</dbReference>